<dbReference type="InterPro" id="IPR020904">
    <property type="entry name" value="Sc_DH/Rdtase_CS"/>
</dbReference>
<dbReference type="InterPro" id="IPR002347">
    <property type="entry name" value="SDR_fam"/>
</dbReference>
<dbReference type="Pfam" id="PF00106">
    <property type="entry name" value="adh_short"/>
    <property type="match status" value="1"/>
</dbReference>
<dbReference type="PANTHER" id="PTHR44169">
    <property type="entry name" value="NADPH-DEPENDENT 1-ACYLDIHYDROXYACETONE PHOSPHATE REDUCTASE"/>
    <property type="match status" value="1"/>
</dbReference>
<dbReference type="CDD" id="cd05374">
    <property type="entry name" value="17beta-HSD-like_SDR_c"/>
    <property type="match status" value="1"/>
</dbReference>
<gene>
    <name evidence="4" type="ORF">GETHLI_31810</name>
</gene>
<evidence type="ECO:0000256" key="3">
    <source>
        <dbReference type="RuleBase" id="RU000363"/>
    </source>
</evidence>
<dbReference type="PANTHER" id="PTHR44169:SF6">
    <property type="entry name" value="NADPH-DEPENDENT 1-ACYLDIHYDROXYACETONE PHOSPHATE REDUCTASE"/>
    <property type="match status" value="1"/>
</dbReference>
<dbReference type="Gene3D" id="3.40.50.720">
    <property type="entry name" value="NAD(P)-binding Rossmann-like Domain"/>
    <property type="match status" value="1"/>
</dbReference>
<comment type="caution">
    <text evidence="4">The sequence shown here is derived from an EMBL/GenBank/DDBJ whole genome shotgun (WGS) entry which is preliminary data.</text>
</comment>
<proteinExistence type="inferred from homology"/>
<evidence type="ECO:0000313" key="4">
    <source>
        <dbReference type="EMBL" id="GLH74679.1"/>
    </source>
</evidence>
<dbReference type="PROSITE" id="PS00061">
    <property type="entry name" value="ADH_SHORT"/>
    <property type="match status" value="1"/>
</dbReference>
<dbReference type="PRINTS" id="PR00080">
    <property type="entry name" value="SDRFAMILY"/>
</dbReference>
<dbReference type="SUPFAM" id="SSF51735">
    <property type="entry name" value="NAD(P)-binding Rossmann-fold domains"/>
    <property type="match status" value="1"/>
</dbReference>
<protein>
    <submittedName>
        <fullName evidence="4">Short-chain dehydrogenase/reductase</fullName>
    </submittedName>
</protein>
<evidence type="ECO:0000313" key="5">
    <source>
        <dbReference type="Proteomes" id="UP001165069"/>
    </source>
</evidence>
<keyword evidence="5" id="KW-1185">Reference proteome</keyword>
<dbReference type="PRINTS" id="PR00081">
    <property type="entry name" value="GDHRDH"/>
</dbReference>
<sequence>MLITGCSTGIGRALVPLCREAGWGVVATARNPAALADLAPGDDLRILALDVTDGGSIAAAASACADLKLRALVNNAGYGQVGPLELIRPEELRAQFETNVIGLQAMTNAFLPLLRREPGARILQVASMLGRLSIPLAGPYNASKHAVVALAESLRLEVGREVAVVLVEPGAIRSAFRESLAKVWGDLPERAKGTRYEAAIARYLRLRRDQADRHAMDAGACARKMLRALDAAHPPRRLVIGRDAFWVRKLKALLPESWWERLMRRIYL</sequence>
<name>A0ABQ5QIJ4_9BACT</name>
<dbReference type="Proteomes" id="UP001165069">
    <property type="component" value="Unassembled WGS sequence"/>
</dbReference>
<dbReference type="InterPro" id="IPR036291">
    <property type="entry name" value="NAD(P)-bd_dom_sf"/>
</dbReference>
<keyword evidence="2" id="KW-0560">Oxidoreductase</keyword>
<dbReference type="EMBL" id="BSDE01000007">
    <property type="protein sequence ID" value="GLH74679.1"/>
    <property type="molecule type" value="Genomic_DNA"/>
</dbReference>
<evidence type="ECO:0000256" key="2">
    <source>
        <dbReference type="ARBA" id="ARBA00023002"/>
    </source>
</evidence>
<accession>A0ABQ5QIJ4</accession>
<organism evidence="4 5">
    <name type="scientific">Geothrix limicola</name>
    <dbReference type="NCBI Taxonomy" id="2927978"/>
    <lineage>
        <taxon>Bacteria</taxon>
        <taxon>Pseudomonadati</taxon>
        <taxon>Acidobacteriota</taxon>
        <taxon>Holophagae</taxon>
        <taxon>Holophagales</taxon>
        <taxon>Holophagaceae</taxon>
        <taxon>Geothrix</taxon>
    </lineage>
</organism>
<evidence type="ECO:0000256" key="1">
    <source>
        <dbReference type="ARBA" id="ARBA00006484"/>
    </source>
</evidence>
<reference evidence="4 5" key="1">
    <citation type="journal article" date="2023" name="Antonie Van Leeuwenhoek">
        <title>Mesoterricola silvestris gen. nov., sp. nov., Mesoterricola sediminis sp. nov., Geothrix oryzae sp. nov., Geothrix edaphica sp. nov., Geothrix rubra sp. nov., and Geothrix limicola sp. nov., six novel members of Acidobacteriota isolated from soils.</title>
        <authorList>
            <person name="Itoh H."/>
            <person name="Sugisawa Y."/>
            <person name="Mise K."/>
            <person name="Xu Z."/>
            <person name="Kuniyasu M."/>
            <person name="Ushijima N."/>
            <person name="Kawano K."/>
            <person name="Kobayashi E."/>
            <person name="Shiratori Y."/>
            <person name="Masuda Y."/>
            <person name="Senoo K."/>
        </authorList>
    </citation>
    <scope>NUCLEOTIDE SEQUENCE [LARGE SCALE GENOMIC DNA]</scope>
    <source>
        <strain evidence="4 5">Red804</strain>
    </source>
</reference>
<comment type="similarity">
    <text evidence="1 3">Belongs to the short-chain dehydrogenases/reductases (SDR) family.</text>
</comment>